<dbReference type="SUPFAM" id="SSF109709">
    <property type="entry name" value="KorB DNA-binding domain-like"/>
    <property type="match status" value="1"/>
</dbReference>
<dbReference type="NCBIfam" id="TIGR00180">
    <property type="entry name" value="parB_part"/>
    <property type="match status" value="1"/>
</dbReference>
<protein>
    <submittedName>
        <fullName evidence="6">Chromosome partitioning protein ParB</fullName>
    </submittedName>
</protein>
<evidence type="ECO:0000313" key="7">
    <source>
        <dbReference type="Proteomes" id="UP000051084"/>
    </source>
</evidence>
<dbReference type="OrthoDB" id="9802051at2"/>
<dbReference type="Pfam" id="PF02195">
    <property type="entry name" value="ParB_N"/>
    <property type="match status" value="1"/>
</dbReference>
<dbReference type="RefSeq" id="WP_054653672.1">
    <property type="nucleotide sequence ID" value="NZ_AZGC01000005.1"/>
</dbReference>
<gene>
    <name evidence="6" type="ORF">FC21_GL001231</name>
</gene>
<dbReference type="CDD" id="cd16393">
    <property type="entry name" value="SPO0J_N"/>
    <property type="match status" value="1"/>
</dbReference>
<dbReference type="PANTHER" id="PTHR33375:SF1">
    <property type="entry name" value="CHROMOSOME-PARTITIONING PROTEIN PARB-RELATED"/>
    <property type="match status" value="1"/>
</dbReference>
<accession>A0A0R1V0D4</accession>
<evidence type="ECO:0000256" key="2">
    <source>
        <dbReference type="ARBA" id="ARBA00006295"/>
    </source>
</evidence>
<dbReference type="GO" id="GO:0009295">
    <property type="term" value="C:nucleoid"/>
    <property type="evidence" value="ECO:0007669"/>
    <property type="project" value="UniProtKB-SubCell"/>
</dbReference>
<keyword evidence="7" id="KW-1185">Reference proteome</keyword>
<dbReference type="PATRIC" id="fig|1423742.4.peg.1277"/>
<dbReference type="PROSITE" id="PS50943">
    <property type="entry name" value="HTH_CROC1"/>
    <property type="match status" value="1"/>
</dbReference>
<organism evidence="6 7">
    <name type="scientific">Limosilactobacillus equigenerosi DSM 18793 = JCM 14505</name>
    <dbReference type="NCBI Taxonomy" id="1423742"/>
    <lineage>
        <taxon>Bacteria</taxon>
        <taxon>Bacillati</taxon>
        <taxon>Bacillota</taxon>
        <taxon>Bacilli</taxon>
        <taxon>Lactobacillales</taxon>
        <taxon>Lactobacillaceae</taxon>
        <taxon>Limosilactobacillus</taxon>
    </lineage>
</organism>
<comment type="caution">
    <text evidence="6">The sequence shown here is derived from an EMBL/GenBank/DDBJ whole genome shotgun (WGS) entry which is preliminary data.</text>
</comment>
<dbReference type="InterPro" id="IPR041468">
    <property type="entry name" value="HTH_ParB/Spo0J"/>
</dbReference>
<sequence length="275" mass="30897">MTNSQPELVVEIPLDQVRPNPYQPRRIFDQAALSDLTASIQQNGVFQPIIVRQPDLALDRYEIIAGERRFRASQAAGKTTIPAVVRQLDDRKMMEIAVVENLQRENLTPLEEAQSYHNLMEKLSLTQQEVAALVGKSRSYIANSLRLLSLPDSVKVMVNRQQLSMGQARTLLGLKNSREIIALATRAVEESLTVRQLEQIVNPNQRTKGDRQRLKSRPKETPFVREITNQLATQLGSGVKLTGADPLTKGAIMLPYHSPQELNRLLTQLGVTFED</sequence>
<dbReference type="GO" id="GO:0007059">
    <property type="term" value="P:chromosome segregation"/>
    <property type="evidence" value="ECO:0007669"/>
    <property type="project" value="UniProtKB-KW"/>
</dbReference>
<dbReference type="Gene3D" id="3.90.1530.30">
    <property type="match status" value="1"/>
</dbReference>
<dbReference type="Pfam" id="PF17762">
    <property type="entry name" value="HTH_ParB"/>
    <property type="match status" value="1"/>
</dbReference>
<proteinExistence type="inferred from homology"/>
<dbReference type="InterPro" id="IPR004437">
    <property type="entry name" value="ParB/RepB/Spo0J"/>
</dbReference>
<evidence type="ECO:0000259" key="5">
    <source>
        <dbReference type="PROSITE" id="PS50943"/>
    </source>
</evidence>
<dbReference type="SMART" id="SM00470">
    <property type="entry name" value="ParB"/>
    <property type="match status" value="1"/>
</dbReference>
<evidence type="ECO:0000256" key="4">
    <source>
        <dbReference type="ARBA" id="ARBA00023125"/>
    </source>
</evidence>
<dbReference type="Gene3D" id="1.10.10.2830">
    <property type="match status" value="1"/>
</dbReference>
<dbReference type="InterPro" id="IPR036086">
    <property type="entry name" value="ParB/Sulfiredoxin_sf"/>
</dbReference>
<feature type="domain" description="HTH cro/C1-type" evidence="5">
    <location>
        <begin position="118"/>
        <end position="143"/>
    </location>
</feature>
<keyword evidence="4" id="KW-0238">DNA-binding</keyword>
<dbReference type="STRING" id="417373.GCA_001570685_00016"/>
<keyword evidence="3" id="KW-0159">Chromosome partition</keyword>
<evidence type="ECO:0000256" key="3">
    <source>
        <dbReference type="ARBA" id="ARBA00022829"/>
    </source>
</evidence>
<dbReference type="GO" id="GO:0005694">
    <property type="term" value="C:chromosome"/>
    <property type="evidence" value="ECO:0007669"/>
    <property type="project" value="TreeGrafter"/>
</dbReference>
<dbReference type="PANTHER" id="PTHR33375">
    <property type="entry name" value="CHROMOSOME-PARTITIONING PROTEIN PARB-RELATED"/>
    <property type="match status" value="1"/>
</dbReference>
<dbReference type="InterPro" id="IPR001387">
    <property type="entry name" value="Cro/C1-type_HTH"/>
</dbReference>
<name>A0A0R1V0D4_9LACO</name>
<comment type="subcellular location">
    <subcellularLocation>
        <location evidence="1">Cytoplasm</location>
        <location evidence="1">Nucleoid</location>
    </subcellularLocation>
</comment>
<dbReference type="GO" id="GO:0045881">
    <property type="term" value="P:positive regulation of sporulation resulting in formation of a cellular spore"/>
    <property type="evidence" value="ECO:0007669"/>
    <property type="project" value="TreeGrafter"/>
</dbReference>
<dbReference type="GO" id="GO:0003677">
    <property type="term" value="F:DNA binding"/>
    <property type="evidence" value="ECO:0007669"/>
    <property type="project" value="UniProtKB-KW"/>
</dbReference>
<evidence type="ECO:0000313" key="6">
    <source>
        <dbReference type="EMBL" id="KRL96482.1"/>
    </source>
</evidence>
<dbReference type="AlphaFoldDB" id="A0A0R1V0D4"/>
<dbReference type="FunFam" id="3.90.1530.30:FF:000001">
    <property type="entry name" value="Chromosome partitioning protein ParB"/>
    <property type="match status" value="1"/>
</dbReference>
<comment type="similarity">
    <text evidence="2">Belongs to the ParB family.</text>
</comment>
<dbReference type="InterPro" id="IPR003115">
    <property type="entry name" value="ParB_N"/>
</dbReference>
<dbReference type="FunFam" id="1.10.10.2830:FF:000001">
    <property type="entry name" value="Chromosome partitioning protein ParB"/>
    <property type="match status" value="1"/>
</dbReference>
<evidence type="ECO:0000256" key="1">
    <source>
        <dbReference type="ARBA" id="ARBA00004453"/>
    </source>
</evidence>
<reference evidence="6 7" key="1">
    <citation type="journal article" date="2015" name="Genome Announc.">
        <title>Expanding the biotechnology potential of lactobacilli through comparative genomics of 213 strains and associated genera.</title>
        <authorList>
            <person name="Sun Z."/>
            <person name="Harris H.M."/>
            <person name="McCann A."/>
            <person name="Guo C."/>
            <person name="Argimon S."/>
            <person name="Zhang W."/>
            <person name="Yang X."/>
            <person name="Jeffery I.B."/>
            <person name="Cooney J.C."/>
            <person name="Kagawa T.F."/>
            <person name="Liu W."/>
            <person name="Song Y."/>
            <person name="Salvetti E."/>
            <person name="Wrobel A."/>
            <person name="Rasinkangas P."/>
            <person name="Parkhill J."/>
            <person name="Rea M.C."/>
            <person name="O'Sullivan O."/>
            <person name="Ritari J."/>
            <person name="Douillard F.P."/>
            <person name="Paul Ross R."/>
            <person name="Yang R."/>
            <person name="Briner A.E."/>
            <person name="Felis G.E."/>
            <person name="de Vos W.M."/>
            <person name="Barrangou R."/>
            <person name="Klaenhammer T.R."/>
            <person name="Caufield P.W."/>
            <person name="Cui Y."/>
            <person name="Zhang H."/>
            <person name="O'Toole P.W."/>
        </authorList>
    </citation>
    <scope>NUCLEOTIDE SEQUENCE [LARGE SCALE GENOMIC DNA]</scope>
    <source>
        <strain evidence="6 7">DSM 18793</strain>
    </source>
</reference>
<dbReference type="Proteomes" id="UP000051084">
    <property type="component" value="Unassembled WGS sequence"/>
</dbReference>
<dbReference type="InterPro" id="IPR050336">
    <property type="entry name" value="Chromosome_partition/occlusion"/>
</dbReference>
<dbReference type="EMBL" id="AZGC01000005">
    <property type="protein sequence ID" value="KRL96482.1"/>
    <property type="molecule type" value="Genomic_DNA"/>
</dbReference>
<dbReference type="SUPFAM" id="SSF110849">
    <property type="entry name" value="ParB/Sulfiredoxin"/>
    <property type="match status" value="1"/>
</dbReference>